<feature type="domain" description="Penicillin-binding protein dimerisation" evidence="6">
    <location>
        <begin position="54"/>
        <end position="224"/>
    </location>
</feature>
<reference evidence="7 8" key="1">
    <citation type="submission" date="2024-04" db="EMBL/GenBank/DDBJ databases">
        <title>Defined microbial consortia suppress multidrug-resistant proinflammatory Enterobacteriaceae via ecological control.</title>
        <authorList>
            <person name="Furuichi M."/>
            <person name="Kawaguchi T."/>
            <person name="Pust M."/>
            <person name="Yasuma K."/>
            <person name="Plichta D."/>
            <person name="Hasegawa N."/>
            <person name="Ohya T."/>
            <person name="Bhattarai S."/>
            <person name="Sasajima S."/>
            <person name="Aoto Y."/>
            <person name="Tuganbaev T."/>
            <person name="Yaginuma M."/>
            <person name="Ueda M."/>
            <person name="Okahashi N."/>
            <person name="Amafuji K."/>
            <person name="Kiridooshi Y."/>
            <person name="Sugita K."/>
            <person name="Strazar M."/>
            <person name="Skelly A."/>
            <person name="Suda W."/>
            <person name="Hattori M."/>
            <person name="Nakamoto N."/>
            <person name="Caballero S."/>
            <person name="Norman J."/>
            <person name="Olle B."/>
            <person name="Tanoue T."/>
            <person name="Arita M."/>
            <person name="Bucci V."/>
            <person name="Atarashi K."/>
            <person name="Xavier R."/>
            <person name="Honda K."/>
        </authorList>
    </citation>
    <scope>NUCLEOTIDE SEQUENCE [LARGE SCALE GENOMIC DNA]</scope>
    <source>
        <strain evidence="8">f13</strain>
    </source>
</reference>
<feature type="compositionally biased region" description="Low complexity" evidence="4">
    <location>
        <begin position="710"/>
        <end position="742"/>
    </location>
</feature>
<feature type="compositionally biased region" description="Polar residues" evidence="4">
    <location>
        <begin position="658"/>
        <end position="669"/>
    </location>
</feature>
<evidence type="ECO:0000256" key="1">
    <source>
        <dbReference type="ARBA" id="ARBA00004370"/>
    </source>
</evidence>
<evidence type="ECO:0000313" key="7">
    <source>
        <dbReference type="EMBL" id="GAA6269080.1"/>
    </source>
</evidence>
<organism evidence="7 8">
    <name type="scientific">Enterocloster alcoholdehydrogenati</name>
    <dbReference type="NCBI Taxonomy" id="2547410"/>
    <lineage>
        <taxon>Bacteria</taxon>
        <taxon>Bacillati</taxon>
        <taxon>Bacillota</taxon>
        <taxon>Clostridia</taxon>
        <taxon>Lachnospirales</taxon>
        <taxon>Lachnospiraceae</taxon>
        <taxon>Enterocloster</taxon>
    </lineage>
</organism>
<accession>A0ABQ0AYG8</accession>
<dbReference type="PANTHER" id="PTHR30627">
    <property type="entry name" value="PEPTIDOGLYCAN D,D-TRANSPEPTIDASE"/>
    <property type="match status" value="1"/>
</dbReference>
<feature type="region of interest" description="Disordered" evidence="4">
    <location>
        <begin position="638"/>
        <end position="742"/>
    </location>
</feature>
<dbReference type="InterPro" id="IPR050515">
    <property type="entry name" value="Beta-lactam/transpept"/>
</dbReference>
<dbReference type="PANTHER" id="PTHR30627:SF1">
    <property type="entry name" value="PEPTIDOGLYCAN D,D-TRANSPEPTIDASE FTSI"/>
    <property type="match status" value="1"/>
</dbReference>
<evidence type="ECO:0000256" key="2">
    <source>
        <dbReference type="ARBA" id="ARBA00007171"/>
    </source>
</evidence>
<dbReference type="SUPFAM" id="SSF56601">
    <property type="entry name" value="beta-lactamase/transpeptidase-like"/>
    <property type="match status" value="1"/>
</dbReference>
<keyword evidence="8" id="KW-1185">Reference proteome</keyword>
<dbReference type="InterPro" id="IPR012338">
    <property type="entry name" value="Beta-lactam/transpept-like"/>
</dbReference>
<protein>
    <submittedName>
        <fullName evidence="7">Stage V sporulation protein D</fullName>
    </submittedName>
</protein>
<evidence type="ECO:0000256" key="3">
    <source>
        <dbReference type="ARBA" id="ARBA00023136"/>
    </source>
</evidence>
<comment type="similarity">
    <text evidence="2">Belongs to the transpeptidase family.</text>
</comment>
<comment type="subcellular location">
    <subcellularLocation>
        <location evidence="1">Membrane</location>
    </subcellularLocation>
</comment>
<name>A0ABQ0AYG8_9FIRM</name>
<dbReference type="Pfam" id="PF03717">
    <property type="entry name" value="PBP_dimer"/>
    <property type="match status" value="1"/>
</dbReference>
<comment type="caution">
    <text evidence="7">The sequence shown here is derived from an EMBL/GenBank/DDBJ whole genome shotgun (WGS) entry which is preliminary data.</text>
</comment>
<dbReference type="Gene3D" id="3.90.1310.10">
    <property type="entry name" value="Penicillin-binding protein 2a (Domain 2)"/>
    <property type="match status" value="1"/>
</dbReference>
<gene>
    <name evidence="7" type="ORF">F130042H8_21400</name>
</gene>
<dbReference type="Proteomes" id="UP001600894">
    <property type="component" value="Unassembled WGS sequence"/>
</dbReference>
<proteinExistence type="inferred from homology"/>
<evidence type="ECO:0000313" key="8">
    <source>
        <dbReference type="Proteomes" id="UP001600894"/>
    </source>
</evidence>
<evidence type="ECO:0000259" key="5">
    <source>
        <dbReference type="Pfam" id="PF00905"/>
    </source>
</evidence>
<dbReference type="Gene3D" id="3.40.710.10">
    <property type="entry name" value="DD-peptidase/beta-lactamase superfamily"/>
    <property type="match status" value="1"/>
</dbReference>
<dbReference type="EMBL" id="BAABXL010000001">
    <property type="protein sequence ID" value="GAA6269080.1"/>
    <property type="molecule type" value="Genomic_DNA"/>
</dbReference>
<dbReference type="InterPro" id="IPR036138">
    <property type="entry name" value="PBP_dimer_sf"/>
</dbReference>
<dbReference type="SUPFAM" id="SSF56519">
    <property type="entry name" value="Penicillin binding protein dimerisation domain"/>
    <property type="match status" value="1"/>
</dbReference>
<feature type="domain" description="Penicillin-binding protein transpeptidase" evidence="5">
    <location>
        <begin position="265"/>
        <end position="627"/>
    </location>
</feature>
<dbReference type="InterPro" id="IPR001460">
    <property type="entry name" value="PCN-bd_Tpept"/>
</dbReference>
<dbReference type="InterPro" id="IPR005311">
    <property type="entry name" value="PBP_dimer"/>
</dbReference>
<dbReference type="Pfam" id="PF00905">
    <property type="entry name" value="Transpeptidase"/>
    <property type="match status" value="1"/>
</dbReference>
<evidence type="ECO:0000256" key="4">
    <source>
        <dbReference type="SAM" id="MobiDB-lite"/>
    </source>
</evidence>
<evidence type="ECO:0000259" key="6">
    <source>
        <dbReference type="Pfam" id="PF03717"/>
    </source>
</evidence>
<sequence>MRGKLAITAIVITLALFALIAVIYRIIKDNNDQYSKIVLSQRQQEFSSRTLPYRRGDIVDRNGTYLATSEKVYNLILDPQQIMEKPDLYLEPTIQALVDCFGFDAEELRSIIQEKSSRAYVPYKNGKQLSYDQKVAFETMRKERNAAYYSSKDESQSRLRVMGVWFEDQYRRVYPYGSAACNVIGFSSADGTVGTGGIEQYYNDELIGVNGREYGYLDEENNLEGVLKEPANGKTIVSTIDLNIQNILQKYIDEWQTTVGSHVTAAIAMNPKNGEILGMATTNTFDLNDPRKIDGYTDDQLYELGKKDAVSVYKKEHPDAKLTDEQMVADTPRDNVISYGRQVVWNQIWRNFCVSDTFEPGSPSKILTVAAGLEEGILKGNEYFQCDGFLNVGGWDIKCTAYRKGGHGSISLKESIMQSCNVAMMRIGAMMGKSIFTKYQAIFGMGQKTGVDLPGEADAAGLVYTADKMGPTELATNAFGQNYNCTMIQMAAALCSVINGGSYYEPHVVKQILNDQGSVVETKDPVLVRETVSPSTAEFLREAMFETVETGTGGAAKVAGYHIGGKTGTAEKQPRSAKNYLPSFAGFAPVEDPQLFVYVVVDVPNYPPGPQQAHSSFASGIFAKIMKDALPYVNVFPEEGTEGENSAGETAEEGINAPSESETEAQGQDETPAETKAYETDEYIDEGYNSGVPDAVPADPNASSAAAGKTQSQASESSSVGASESTEGSTAETAASSEASSE</sequence>
<keyword evidence="3" id="KW-0472">Membrane</keyword>